<accession>A0A392TWW9</accession>
<dbReference type="Proteomes" id="UP000265520">
    <property type="component" value="Unassembled WGS sequence"/>
</dbReference>
<keyword evidence="2" id="KW-1185">Reference proteome</keyword>
<dbReference type="EMBL" id="LXQA010674909">
    <property type="protein sequence ID" value="MCI65388.1"/>
    <property type="molecule type" value="Genomic_DNA"/>
</dbReference>
<proteinExistence type="predicted"/>
<comment type="caution">
    <text evidence="1">The sequence shown here is derived from an EMBL/GenBank/DDBJ whole genome shotgun (WGS) entry which is preliminary data.</text>
</comment>
<reference evidence="1 2" key="1">
    <citation type="journal article" date="2018" name="Front. Plant Sci.">
        <title>Red Clover (Trifolium pratense) and Zigzag Clover (T. medium) - A Picture of Genomic Similarities and Differences.</title>
        <authorList>
            <person name="Dluhosova J."/>
            <person name="Istvanek J."/>
            <person name="Nedelnik J."/>
            <person name="Repkova J."/>
        </authorList>
    </citation>
    <scope>NUCLEOTIDE SEQUENCE [LARGE SCALE GENOMIC DNA]</scope>
    <source>
        <strain evidence="2">cv. 10/8</strain>
        <tissue evidence="1">Leaf</tissue>
    </source>
</reference>
<feature type="non-terminal residue" evidence="1">
    <location>
        <position position="1"/>
    </location>
</feature>
<dbReference type="AlphaFoldDB" id="A0A392TWW9"/>
<organism evidence="1 2">
    <name type="scientific">Trifolium medium</name>
    <dbReference type="NCBI Taxonomy" id="97028"/>
    <lineage>
        <taxon>Eukaryota</taxon>
        <taxon>Viridiplantae</taxon>
        <taxon>Streptophyta</taxon>
        <taxon>Embryophyta</taxon>
        <taxon>Tracheophyta</taxon>
        <taxon>Spermatophyta</taxon>
        <taxon>Magnoliopsida</taxon>
        <taxon>eudicotyledons</taxon>
        <taxon>Gunneridae</taxon>
        <taxon>Pentapetalae</taxon>
        <taxon>rosids</taxon>
        <taxon>fabids</taxon>
        <taxon>Fabales</taxon>
        <taxon>Fabaceae</taxon>
        <taxon>Papilionoideae</taxon>
        <taxon>50 kb inversion clade</taxon>
        <taxon>NPAAA clade</taxon>
        <taxon>Hologalegina</taxon>
        <taxon>IRL clade</taxon>
        <taxon>Trifolieae</taxon>
        <taxon>Trifolium</taxon>
    </lineage>
</organism>
<evidence type="ECO:0000313" key="1">
    <source>
        <dbReference type="EMBL" id="MCI65388.1"/>
    </source>
</evidence>
<protein>
    <submittedName>
        <fullName evidence="1">Uncharacterized protein</fullName>
    </submittedName>
</protein>
<evidence type="ECO:0000313" key="2">
    <source>
        <dbReference type="Proteomes" id="UP000265520"/>
    </source>
</evidence>
<sequence>ILAQYPGICTESDVPSRRESDFSLDYKLFEGTHAADLAASSAQKPTGVISRK</sequence>
<name>A0A392TWW9_9FABA</name>